<gene>
    <name evidence="2" type="ORF">LCGC14_2110840</name>
</gene>
<proteinExistence type="predicted"/>
<protein>
    <recommendedName>
        <fullName evidence="1">HNH nuclease domain-containing protein</fullName>
    </recommendedName>
</protein>
<feature type="domain" description="HNH nuclease" evidence="1">
    <location>
        <begin position="82"/>
        <end position="121"/>
    </location>
</feature>
<comment type="caution">
    <text evidence="2">The sequence shown here is derived from an EMBL/GenBank/DDBJ whole genome shotgun (WGS) entry which is preliminary data.</text>
</comment>
<dbReference type="Pfam" id="PF13392">
    <property type="entry name" value="HNH_3"/>
    <property type="match status" value="1"/>
</dbReference>
<accession>A0A0F9E765</accession>
<evidence type="ECO:0000259" key="1">
    <source>
        <dbReference type="Pfam" id="PF13392"/>
    </source>
</evidence>
<dbReference type="AlphaFoldDB" id="A0A0F9E765"/>
<dbReference type="Gene3D" id="3.90.75.20">
    <property type="match status" value="1"/>
</dbReference>
<dbReference type="InterPro" id="IPR003615">
    <property type="entry name" value="HNH_nuc"/>
</dbReference>
<sequence length="150" mass="17570">NKVTIAGDFYKAVINLEHRLRSENFFPPFALLSDSKTKIMAEIGPHYYEVPRKTEKRIIEEKNEIVEWMDLVNANNSEENDHKLVCIAFLNHIPNGHKLVVNHINFDKLDNRVENLELWSSNHPKGCRVTDQILWAKEILNQYKGFEKNV</sequence>
<name>A0A0F9E765_9ZZZZ</name>
<evidence type="ECO:0000313" key="2">
    <source>
        <dbReference type="EMBL" id="KKL69843.1"/>
    </source>
</evidence>
<dbReference type="SUPFAM" id="SSF54060">
    <property type="entry name" value="His-Me finger endonucleases"/>
    <property type="match status" value="1"/>
</dbReference>
<organism evidence="2">
    <name type="scientific">marine sediment metagenome</name>
    <dbReference type="NCBI Taxonomy" id="412755"/>
    <lineage>
        <taxon>unclassified sequences</taxon>
        <taxon>metagenomes</taxon>
        <taxon>ecological metagenomes</taxon>
    </lineage>
</organism>
<feature type="non-terminal residue" evidence="2">
    <location>
        <position position="1"/>
    </location>
</feature>
<dbReference type="EMBL" id="LAZR01026086">
    <property type="protein sequence ID" value="KKL69843.1"/>
    <property type="molecule type" value="Genomic_DNA"/>
</dbReference>
<dbReference type="InterPro" id="IPR044925">
    <property type="entry name" value="His-Me_finger_sf"/>
</dbReference>
<reference evidence="2" key="1">
    <citation type="journal article" date="2015" name="Nature">
        <title>Complex archaea that bridge the gap between prokaryotes and eukaryotes.</title>
        <authorList>
            <person name="Spang A."/>
            <person name="Saw J.H."/>
            <person name="Jorgensen S.L."/>
            <person name="Zaremba-Niedzwiedzka K."/>
            <person name="Martijn J."/>
            <person name="Lind A.E."/>
            <person name="van Eijk R."/>
            <person name="Schleper C."/>
            <person name="Guy L."/>
            <person name="Ettema T.J."/>
        </authorList>
    </citation>
    <scope>NUCLEOTIDE SEQUENCE</scope>
</reference>